<keyword evidence="3 5" id="KW-1133">Transmembrane helix</keyword>
<feature type="transmembrane region" description="Helical" evidence="5">
    <location>
        <begin position="143"/>
        <end position="161"/>
    </location>
</feature>
<dbReference type="OrthoDB" id="3900342at2759"/>
<dbReference type="Pfam" id="PF00324">
    <property type="entry name" value="AA_permease"/>
    <property type="match status" value="1"/>
</dbReference>
<evidence type="ECO:0000256" key="2">
    <source>
        <dbReference type="ARBA" id="ARBA00022692"/>
    </source>
</evidence>
<gene>
    <name evidence="7" type="ORF">CLAFUR5_06850</name>
</gene>
<dbReference type="RefSeq" id="XP_047762808.1">
    <property type="nucleotide sequence ID" value="XM_047905998.1"/>
</dbReference>
<sequence>MTDATAKEIASIVASPSSPEAENQPTLTRNGNILNDGLQRGLKHRHLVMISFGGVRARWRPDLLLIIDVDVFFVTQCLGEMTTLFPVKGAFLELAGPFVAASWTSRWRLAWGGIVVDELCPLRCVQGRAPKFFAKTTSNGTPVNALVLSNVLALVSMLNYKAGPGKVFTYLFNISGSATFIAWAAQGNAVEAIPFRAILYPFGTYSVTFMNKFLVFIAGYGDFVSGFQPVKSVVDYVVIAVFVALFVFWKVFKKTAVVPLEQVDLVTGSRYALLLTSWACYLTSSR</sequence>
<evidence type="ECO:0000256" key="5">
    <source>
        <dbReference type="SAM" id="Phobius"/>
    </source>
</evidence>
<dbReference type="InterPro" id="IPR050524">
    <property type="entry name" value="APC_YAT"/>
</dbReference>
<protein>
    <submittedName>
        <fullName evidence="7">General amino acid permease AGP3</fullName>
    </submittedName>
</protein>
<name>A0A9Q8LJ35_PASFU</name>
<evidence type="ECO:0000256" key="4">
    <source>
        <dbReference type="ARBA" id="ARBA00023136"/>
    </source>
</evidence>
<dbReference type="KEGG" id="ffu:CLAFUR5_06850"/>
<dbReference type="PANTHER" id="PTHR43341">
    <property type="entry name" value="AMINO ACID PERMEASE"/>
    <property type="match status" value="1"/>
</dbReference>
<evidence type="ECO:0000313" key="7">
    <source>
        <dbReference type="EMBL" id="UJO18442.1"/>
    </source>
</evidence>
<proteinExistence type="predicted"/>
<dbReference type="Proteomes" id="UP000756132">
    <property type="component" value="Chromosome 6"/>
</dbReference>
<dbReference type="GeneID" id="71986728"/>
<keyword evidence="8" id="KW-1185">Reference proteome</keyword>
<dbReference type="EMBL" id="CP090168">
    <property type="protein sequence ID" value="UJO18442.1"/>
    <property type="molecule type" value="Genomic_DNA"/>
</dbReference>
<feature type="domain" description="Amino acid permease/ SLC12A" evidence="6">
    <location>
        <begin position="124"/>
        <end position="255"/>
    </location>
</feature>
<evidence type="ECO:0000313" key="8">
    <source>
        <dbReference type="Proteomes" id="UP000756132"/>
    </source>
</evidence>
<feature type="transmembrane region" description="Helical" evidence="5">
    <location>
        <begin position="197"/>
        <end position="221"/>
    </location>
</feature>
<evidence type="ECO:0000256" key="1">
    <source>
        <dbReference type="ARBA" id="ARBA00004141"/>
    </source>
</evidence>
<dbReference type="InterPro" id="IPR004841">
    <property type="entry name" value="AA-permease/SLC12A_dom"/>
</dbReference>
<dbReference type="AlphaFoldDB" id="A0A9Q8LJ35"/>
<feature type="transmembrane region" description="Helical" evidence="5">
    <location>
        <begin position="233"/>
        <end position="252"/>
    </location>
</feature>
<reference evidence="7" key="2">
    <citation type="journal article" date="2022" name="Microb. Genom.">
        <title>A chromosome-scale genome assembly of the tomato pathogen Cladosporium fulvum reveals a compartmentalized genome architecture and the presence of a dispensable chromosome.</title>
        <authorList>
            <person name="Zaccaron A.Z."/>
            <person name="Chen L.H."/>
            <person name="Samaras A."/>
            <person name="Stergiopoulos I."/>
        </authorList>
    </citation>
    <scope>NUCLEOTIDE SEQUENCE</scope>
    <source>
        <strain evidence="7">Race5_Kim</strain>
    </source>
</reference>
<dbReference type="GO" id="GO:0015171">
    <property type="term" value="F:amino acid transmembrane transporter activity"/>
    <property type="evidence" value="ECO:0007669"/>
    <property type="project" value="TreeGrafter"/>
</dbReference>
<feature type="transmembrane region" description="Helical" evidence="5">
    <location>
        <begin position="167"/>
        <end position="185"/>
    </location>
</feature>
<dbReference type="GO" id="GO:0016020">
    <property type="term" value="C:membrane"/>
    <property type="evidence" value="ECO:0007669"/>
    <property type="project" value="UniProtKB-SubCell"/>
</dbReference>
<evidence type="ECO:0000256" key="3">
    <source>
        <dbReference type="ARBA" id="ARBA00022989"/>
    </source>
</evidence>
<organism evidence="7 8">
    <name type="scientific">Passalora fulva</name>
    <name type="common">Tomato leaf mold</name>
    <name type="synonym">Cladosporium fulvum</name>
    <dbReference type="NCBI Taxonomy" id="5499"/>
    <lineage>
        <taxon>Eukaryota</taxon>
        <taxon>Fungi</taxon>
        <taxon>Dikarya</taxon>
        <taxon>Ascomycota</taxon>
        <taxon>Pezizomycotina</taxon>
        <taxon>Dothideomycetes</taxon>
        <taxon>Dothideomycetidae</taxon>
        <taxon>Mycosphaerellales</taxon>
        <taxon>Mycosphaerellaceae</taxon>
        <taxon>Fulvia</taxon>
    </lineage>
</organism>
<keyword evidence="2 5" id="KW-0812">Transmembrane</keyword>
<accession>A0A9Q8LJ35</accession>
<reference evidence="7" key="1">
    <citation type="submission" date="2021-12" db="EMBL/GenBank/DDBJ databases">
        <authorList>
            <person name="Zaccaron A."/>
            <person name="Stergiopoulos I."/>
        </authorList>
    </citation>
    <scope>NUCLEOTIDE SEQUENCE</scope>
    <source>
        <strain evidence="7">Race5_Kim</strain>
    </source>
</reference>
<dbReference type="PANTHER" id="PTHR43341:SF26">
    <property type="entry name" value="GENERAL AMINO ACID PERMEASE AGP3"/>
    <property type="match status" value="1"/>
</dbReference>
<comment type="subcellular location">
    <subcellularLocation>
        <location evidence="1">Membrane</location>
        <topology evidence="1">Multi-pass membrane protein</topology>
    </subcellularLocation>
</comment>
<evidence type="ECO:0000259" key="6">
    <source>
        <dbReference type="Pfam" id="PF00324"/>
    </source>
</evidence>
<keyword evidence="4 5" id="KW-0472">Membrane</keyword>